<dbReference type="PANTHER" id="PTHR34849">
    <property type="entry name" value="SSL5025 PROTEIN"/>
    <property type="match status" value="1"/>
</dbReference>
<dbReference type="InterPro" id="IPR007367">
    <property type="entry name" value="DUF433"/>
</dbReference>
<evidence type="ECO:0000313" key="2">
    <source>
        <dbReference type="Proteomes" id="UP000094669"/>
    </source>
</evidence>
<dbReference type="RefSeq" id="WP_010416761.1">
    <property type="nucleotide sequence ID" value="NZ_MCRM02000004.1"/>
</dbReference>
<proteinExistence type="predicted"/>
<sequence>MDKTLFHQDRIVSNPSICGGKPIIKGTSIRVLEVLDMVFLGFGLQEILGEYPQLFEEDVRACLQYASKRLHSPLLEKALSQGWVGNREQPYQICNE</sequence>
<dbReference type="EMBL" id="MCRM02000004">
    <property type="protein sequence ID" value="PNV76056.1"/>
    <property type="molecule type" value="Genomic_DNA"/>
</dbReference>
<gene>
    <name evidence="1" type="ORF">BES34_006030</name>
</gene>
<dbReference type="PANTHER" id="PTHR34849:SF3">
    <property type="entry name" value="SSR2962 PROTEIN"/>
    <property type="match status" value="1"/>
</dbReference>
<accession>A0ABX4YLC1</accession>
<dbReference type="InterPro" id="IPR036388">
    <property type="entry name" value="WH-like_DNA-bd_sf"/>
</dbReference>
<evidence type="ECO:0000313" key="1">
    <source>
        <dbReference type="EMBL" id="PNV76056.1"/>
    </source>
</evidence>
<keyword evidence="2" id="KW-1185">Reference proteome</keyword>
<dbReference type="InterPro" id="IPR009057">
    <property type="entry name" value="Homeodomain-like_sf"/>
</dbReference>
<dbReference type="Gene3D" id="1.10.10.10">
    <property type="entry name" value="Winged helix-like DNA-binding domain superfamily/Winged helix DNA-binding domain"/>
    <property type="match status" value="1"/>
</dbReference>
<organism evidence="1 2">
    <name type="scientific">Leptospira inadai serovar Lyme</name>
    <dbReference type="NCBI Taxonomy" id="293084"/>
    <lineage>
        <taxon>Bacteria</taxon>
        <taxon>Pseudomonadati</taxon>
        <taxon>Spirochaetota</taxon>
        <taxon>Spirochaetia</taxon>
        <taxon>Leptospirales</taxon>
        <taxon>Leptospiraceae</taxon>
        <taxon>Leptospira</taxon>
    </lineage>
</organism>
<reference evidence="1" key="1">
    <citation type="submission" date="2018-01" db="EMBL/GenBank/DDBJ databases">
        <title>Genomic characterization of Leptospira inadai serogroup Lyme isolated from captured rat in Brazil and comparative analysis with human reference strain.</title>
        <authorList>
            <person name="Moreno L.Z."/>
            <person name="Loureiro A.P."/>
            <person name="Miraglia F."/>
            <person name="Kremer F.S."/>
            <person name="Eslabao M.R."/>
            <person name="Dellagostin O.A."/>
            <person name="Lilenbaum W."/>
            <person name="Moreno A.M."/>
        </authorList>
    </citation>
    <scope>NUCLEOTIDE SEQUENCE [LARGE SCALE GENOMIC DNA]</scope>
    <source>
        <strain evidence="1">M34/99</strain>
    </source>
</reference>
<dbReference type="Proteomes" id="UP000094669">
    <property type="component" value="Unassembled WGS sequence"/>
</dbReference>
<protein>
    <submittedName>
        <fullName evidence="1">DUF433 domain-containing protein</fullName>
    </submittedName>
</protein>
<name>A0ABX4YLC1_9LEPT</name>
<dbReference type="SUPFAM" id="SSF46689">
    <property type="entry name" value="Homeodomain-like"/>
    <property type="match status" value="1"/>
</dbReference>
<comment type="caution">
    <text evidence="1">The sequence shown here is derived from an EMBL/GenBank/DDBJ whole genome shotgun (WGS) entry which is preliminary data.</text>
</comment>
<dbReference type="Pfam" id="PF04255">
    <property type="entry name" value="DUF433"/>
    <property type="match status" value="1"/>
</dbReference>